<accession>A0A916W6S9</accession>
<proteinExistence type="predicted"/>
<reference evidence="4" key="1">
    <citation type="journal article" date="2014" name="Int. J. Syst. Evol. Microbiol.">
        <title>Complete genome sequence of Corynebacterium casei LMG S-19264T (=DSM 44701T), isolated from a smear-ripened cheese.</title>
        <authorList>
            <consortium name="US DOE Joint Genome Institute (JGI-PGF)"/>
            <person name="Walter F."/>
            <person name="Albersmeier A."/>
            <person name="Kalinowski J."/>
            <person name="Ruckert C."/>
        </authorList>
    </citation>
    <scope>NUCLEOTIDE SEQUENCE</scope>
    <source>
        <strain evidence="4">CGMCC 1.15447</strain>
    </source>
</reference>
<dbReference type="SMART" id="SM00331">
    <property type="entry name" value="PP2C_SIG"/>
    <property type="match status" value="1"/>
</dbReference>
<dbReference type="SUPFAM" id="SSF55781">
    <property type="entry name" value="GAF domain-like"/>
    <property type="match status" value="1"/>
</dbReference>
<reference evidence="4" key="2">
    <citation type="submission" date="2020-09" db="EMBL/GenBank/DDBJ databases">
        <authorList>
            <person name="Sun Q."/>
            <person name="Zhou Y."/>
        </authorList>
    </citation>
    <scope>NUCLEOTIDE SEQUENCE</scope>
    <source>
        <strain evidence="4">CGMCC 1.15447</strain>
    </source>
</reference>
<gene>
    <name evidence="4" type="ORF">GCM10011507_24600</name>
</gene>
<evidence type="ECO:0000256" key="1">
    <source>
        <dbReference type="ARBA" id="ARBA00022801"/>
    </source>
</evidence>
<comment type="caution">
    <text evidence="4">The sequence shown here is derived from an EMBL/GenBank/DDBJ whole genome shotgun (WGS) entry which is preliminary data.</text>
</comment>
<evidence type="ECO:0000313" key="5">
    <source>
        <dbReference type="Proteomes" id="UP000648801"/>
    </source>
</evidence>
<protein>
    <recommendedName>
        <fullName evidence="3">PPM-type phosphatase domain-containing protein</fullName>
    </recommendedName>
</protein>
<dbReference type="Pfam" id="PF07228">
    <property type="entry name" value="SpoIIE"/>
    <property type="match status" value="1"/>
</dbReference>
<evidence type="ECO:0000256" key="2">
    <source>
        <dbReference type="SAM" id="MobiDB-lite"/>
    </source>
</evidence>
<organism evidence="4 5">
    <name type="scientific">Edaphobacter acidisoli</name>
    <dbReference type="NCBI Taxonomy" id="2040573"/>
    <lineage>
        <taxon>Bacteria</taxon>
        <taxon>Pseudomonadati</taxon>
        <taxon>Acidobacteriota</taxon>
        <taxon>Terriglobia</taxon>
        <taxon>Terriglobales</taxon>
        <taxon>Acidobacteriaceae</taxon>
        <taxon>Edaphobacter</taxon>
    </lineage>
</organism>
<keyword evidence="5" id="KW-1185">Reference proteome</keyword>
<dbReference type="PANTHER" id="PTHR43156:SF2">
    <property type="entry name" value="STAGE II SPORULATION PROTEIN E"/>
    <property type="match status" value="1"/>
</dbReference>
<dbReference type="InterPro" id="IPR036457">
    <property type="entry name" value="PPM-type-like_dom_sf"/>
</dbReference>
<evidence type="ECO:0000259" key="3">
    <source>
        <dbReference type="SMART" id="SM00331"/>
    </source>
</evidence>
<evidence type="ECO:0000313" key="4">
    <source>
        <dbReference type="EMBL" id="GGA72065.1"/>
    </source>
</evidence>
<feature type="region of interest" description="Disordered" evidence="2">
    <location>
        <begin position="1"/>
        <end position="23"/>
    </location>
</feature>
<keyword evidence="1" id="KW-0378">Hydrolase</keyword>
<sequence>MESHEGIAAPMSLTTPANLTPGYAPDGSAQVDVVDLQQQIARLQALLETSRQVHSTIELNEVLEAALRIVVRELELPGALITEPRTLYGMMPPEPWNGCERFPLRAKDGSTWAELVAAPPPDRELSLSEQDFLEGLALQTEVAAENARYHQRNLEWMRVQRDLEAARLIQRSLLPQTLPSIPGYSIAFRSTACYEVGGDYVDIVELPGGRQIMAVADVAGKGLASAIVCTAFRAAFRATAFAGVPLAELAARLNGQHYAEGPETRRRYVTAIFLGLDPATHTLEIVNAGHNPGFLLSKGEAHQIAASGTPIGLVPGMQYAAEQFVFPAGSRLLFYTDGLTEVFQGDDEFGADRLLASFQRCNLTESAAILETLWHELDDFSGGAHQQDDMTALALVREQA</sequence>
<name>A0A916W6S9_9BACT</name>
<dbReference type="AlphaFoldDB" id="A0A916W6S9"/>
<dbReference type="InterPro" id="IPR052016">
    <property type="entry name" value="Bact_Sigma-Reg"/>
</dbReference>
<feature type="domain" description="PPM-type phosphatase" evidence="3">
    <location>
        <begin position="181"/>
        <end position="397"/>
    </location>
</feature>
<dbReference type="InterPro" id="IPR001932">
    <property type="entry name" value="PPM-type_phosphatase-like_dom"/>
</dbReference>
<dbReference type="SUPFAM" id="SSF81606">
    <property type="entry name" value="PP2C-like"/>
    <property type="match status" value="1"/>
</dbReference>
<dbReference type="EMBL" id="BMJB01000001">
    <property type="protein sequence ID" value="GGA72065.1"/>
    <property type="molecule type" value="Genomic_DNA"/>
</dbReference>
<dbReference type="Proteomes" id="UP000648801">
    <property type="component" value="Unassembled WGS sequence"/>
</dbReference>
<dbReference type="PANTHER" id="PTHR43156">
    <property type="entry name" value="STAGE II SPORULATION PROTEIN E-RELATED"/>
    <property type="match status" value="1"/>
</dbReference>
<dbReference type="GO" id="GO:0016791">
    <property type="term" value="F:phosphatase activity"/>
    <property type="evidence" value="ECO:0007669"/>
    <property type="project" value="TreeGrafter"/>
</dbReference>
<dbReference type="Gene3D" id="3.60.40.10">
    <property type="entry name" value="PPM-type phosphatase domain"/>
    <property type="match status" value="1"/>
</dbReference>